<gene>
    <name evidence="3" type="ORF">IE81DRAFT_322659</name>
</gene>
<dbReference type="RefSeq" id="XP_025370306.1">
    <property type="nucleotide sequence ID" value="XM_025513702.1"/>
</dbReference>
<dbReference type="InterPro" id="IPR036400">
    <property type="entry name" value="Cyt_B5-like_heme/steroid_sf"/>
</dbReference>
<dbReference type="GO" id="GO:0005783">
    <property type="term" value="C:endoplasmic reticulum"/>
    <property type="evidence" value="ECO:0007669"/>
    <property type="project" value="TreeGrafter"/>
</dbReference>
<dbReference type="SMART" id="SM01117">
    <property type="entry name" value="Cyt-b5"/>
    <property type="match status" value="1"/>
</dbReference>
<dbReference type="GeneID" id="37035572"/>
<dbReference type="AlphaFoldDB" id="A0A316VZX7"/>
<dbReference type="Proteomes" id="UP000245783">
    <property type="component" value="Unassembled WGS sequence"/>
</dbReference>
<dbReference type="Gene3D" id="3.10.120.10">
    <property type="entry name" value="Cytochrome b5-like heme/steroid binding domain"/>
    <property type="match status" value="1"/>
</dbReference>
<dbReference type="GO" id="GO:0016020">
    <property type="term" value="C:membrane"/>
    <property type="evidence" value="ECO:0007669"/>
    <property type="project" value="TreeGrafter"/>
</dbReference>
<protein>
    <submittedName>
        <fullName evidence="3">Cytochrome b5</fullName>
    </submittedName>
</protein>
<dbReference type="EMBL" id="KZ819372">
    <property type="protein sequence ID" value="PWN43146.1"/>
    <property type="molecule type" value="Genomic_DNA"/>
</dbReference>
<organism evidence="3 4">
    <name type="scientific">Ceraceosorus guamensis</name>
    <dbReference type="NCBI Taxonomy" id="1522189"/>
    <lineage>
        <taxon>Eukaryota</taxon>
        <taxon>Fungi</taxon>
        <taxon>Dikarya</taxon>
        <taxon>Basidiomycota</taxon>
        <taxon>Ustilaginomycotina</taxon>
        <taxon>Exobasidiomycetes</taxon>
        <taxon>Ceraceosorales</taxon>
        <taxon>Ceraceosoraceae</taxon>
        <taxon>Ceraceosorus</taxon>
    </lineage>
</organism>
<dbReference type="OrthoDB" id="899at2759"/>
<evidence type="ECO:0000259" key="2">
    <source>
        <dbReference type="SMART" id="SM01117"/>
    </source>
</evidence>
<dbReference type="Pfam" id="PF00173">
    <property type="entry name" value="Cyt-b5"/>
    <property type="match status" value="1"/>
</dbReference>
<evidence type="ECO:0000313" key="3">
    <source>
        <dbReference type="EMBL" id="PWN43146.1"/>
    </source>
</evidence>
<proteinExistence type="inferred from homology"/>
<dbReference type="STRING" id="1522189.A0A316VZX7"/>
<dbReference type="InterPro" id="IPR001199">
    <property type="entry name" value="Cyt_B5-like_heme/steroid-bd"/>
</dbReference>
<sequence length="113" mass="12695">MEPTTHPTHPPKDDPFTAEELAKYDGKDENVPVYVAIKGQIFDVTPKREMYSPGKGYSIFAGKDASRALGMSSLKAEDANADYSTLDEKQMKVLDDWVAYYTKRYNIVGKLVK</sequence>
<dbReference type="PANTHER" id="PTHR10281">
    <property type="entry name" value="MEMBRANE-ASSOCIATED PROGESTERONE RECEPTOR COMPONENT-RELATED"/>
    <property type="match status" value="1"/>
</dbReference>
<keyword evidence="4" id="KW-1185">Reference proteome</keyword>
<dbReference type="SUPFAM" id="SSF55856">
    <property type="entry name" value="Cytochrome b5-like heme/steroid binding domain"/>
    <property type="match status" value="1"/>
</dbReference>
<reference evidence="3 4" key="1">
    <citation type="journal article" date="2018" name="Mol. Biol. Evol.">
        <title>Broad Genomic Sampling Reveals a Smut Pathogenic Ancestry of the Fungal Clade Ustilaginomycotina.</title>
        <authorList>
            <person name="Kijpornyongpan T."/>
            <person name="Mondo S.J."/>
            <person name="Barry K."/>
            <person name="Sandor L."/>
            <person name="Lee J."/>
            <person name="Lipzen A."/>
            <person name="Pangilinan J."/>
            <person name="LaButti K."/>
            <person name="Hainaut M."/>
            <person name="Henrissat B."/>
            <person name="Grigoriev I.V."/>
            <person name="Spatafora J.W."/>
            <person name="Aime M.C."/>
        </authorList>
    </citation>
    <scope>NUCLEOTIDE SEQUENCE [LARGE SCALE GENOMIC DNA]</scope>
    <source>
        <strain evidence="3 4">MCA 4658</strain>
    </source>
</reference>
<dbReference type="PANTHER" id="PTHR10281:SF115">
    <property type="entry name" value="BINDING PROTEIN, PUTATIVE (AFU_ORTHOLOGUE AFUA_4G06240)-RELATED"/>
    <property type="match status" value="1"/>
</dbReference>
<name>A0A316VZX7_9BASI</name>
<dbReference type="InterPro" id="IPR050577">
    <property type="entry name" value="MAPR/NEUFC/NENF-like"/>
</dbReference>
<dbReference type="GO" id="GO:0020037">
    <property type="term" value="F:heme binding"/>
    <property type="evidence" value="ECO:0007669"/>
    <property type="project" value="UniProtKB-ARBA"/>
</dbReference>
<evidence type="ECO:0000256" key="1">
    <source>
        <dbReference type="ARBA" id="ARBA00038357"/>
    </source>
</evidence>
<accession>A0A316VZX7</accession>
<dbReference type="InParanoid" id="A0A316VZX7"/>
<feature type="domain" description="Cytochrome b5 heme-binding" evidence="2">
    <location>
        <begin position="16"/>
        <end position="112"/>
    </location>
</feature>
<dbReference type="FunFam" id="3.10.120.10:FF:000003">
    <property type="entry name" value="membrane-associated progesterone receptor component 1"/>
    <property type="match status" value="1"/>
</dbReference>
<comment type="similarity">
    <text evidence="1">Belongs to the cytochrome b5 family. MAPR subfamily.</text>
</comment>
<evidence type="ECO:0000313" key="4">
    <source>
        <dbReference type="Proteomes" id="UP000245783"/>
    </source>
</evidence>